<dbReference type="InterPro" id="IPR036138">
    <property type="entry name" value="PBP_dimer_sf"/>
</dbReference>
<feature type="domain" description="Penicillin-binding protein transpeptidase" evidence="1">
    <location>
        <begin position="155"/>
        <end position="478"/>
    </location>
</feature>
<evidence type="ECO:0000313" key="3">
    <source>
        <dbReference type="EMBL" id="XBH21187.1"/>
    </source>
</evidence>
<dbReference type="GO" id="GO:0008658">
    <property type="term" value="F:penicillin binding"/>
    <property type="evidence" value="ECO:0007669"/>
    <property type="project" value="InterPro"/>
</dbReference>
<evidence type="ECO:0000259" key="2">
    <source>
        <dbReference type="Pfam" id="PF21922"/>
    </source>
</evidence>
<dbReference type="GO" id="GO:0071555">
    <property type="term" value="P:cell wall organization"/>
    <property type="evidence" value="ECO:0007669"/>
    <property type="project" value="TreeGrafter"/>
</dbReference>
<evidence type="ECO:0000259" key="1">
    <source>
        <dbReference type="Pfam" id="PF00905"/>
    </source>
</evidence>
<dbReference type="GO" id="GO:0071972">
    <property type="term" value="F:peptidoglycan L,D-transpeptidase activity"/>
    <property type="evidence" value="ECO:0007669"/>
    <property type="project" value="TreeGrafter"/>
</dbReference>
<accession>A0AAU7DSP3</accession>
<dbReference type="Gene3D" id="3.40.710.10">
    <property type="entry name" value="DD-peptidase/beta-lactamase superfamily"/>
    <property type="match status" value="1"/>
</dbReference>
<dbReference type="GO" id="GO:0005886">
    <property type="term" value="C:plasma membrane"/>
    <property type="evidence" value="ECO:0007669"/>
    <property type="project" value="TreeGrafter"/>
</dbReference>
<dbReference type="InterPro" id="IPR050515">
    <property type="entry name" value="Beta-lactam/transpept"/>
</dbReference>
<reference evidence="3" key="1">
    <citation type="submission" date="2024-02" db="EMBL/GenBank/DDBJ databases">
        <title>Tomenella chthoni gen. nov. sp. nov., a member of the family Jonesiaceae isolated from bat guano.</title>
        <authorList>
            <person name="Miller S.L."/>
            <person name="King J."/>
            <person name="Sankaranarayanan K."/>
            <person name="Lawson P.A."/>
        </authorList>
    </citation>
    <scope>NUCLEOTIDE SEQUENCE</scope>
    <source>
        <strain evidence="3">BS-20</strain>
    </source>
</reference>
<gene>
    <name evidence="3" type="ORF">V5R04_13350</name>
</gene>
<dbReference type="SUPFAM" id="SSF56519">
    <property type="entry name" value="Penicillin binding protein dimerisation domain"/>
    <property type="match status" value="1"/>
</dbReference>
<dbReference type="EMBL" id="CP146203">
    <property type="protein sequence ID" value="XBH21187.1"/>
    <property type="molecule type" value="Genomic_DNA"/>
</dbReference>
<proteinExistence type="predicted"/>
<dbReference type="Pfam" id="PF21922">
    <property type="entry name" value="PBP_dimer_2"/>
    <property type="match status" value="1"/>
</dbReference>
<dbReference type="Pfam" id="PF00905">
    <property type="entry name" value="Transpeptidase"/>
    <property type="match status" value="1"/>
</dbReference>
<protein>
    <submittedName>
        <fullName evidence="3">Penicillin-binding transpeptidase domain-containing protein</fullName>
    </submittedName>
</protein>
<dbReference type="SUPFAM" id="SSF56601">
    <property type="entry name" value="beta-lactamase/transpeptidase-like"/>
    <property type="match status" value="1"/>
</dbReference>
<dbReference type="AlphaFoldDB" id="A0AAU7DSP3"/>
<dbReference type="InterPro" id="IPR012338">
    <property type="entry name" value="Beta-lactam/transpept-like"/>
</dbReference>
<dbReference type="InterPro" id="IPR054120">
    <property type="entry name" value="PBPA_dimer"/>
</dbReference>
<organism evidence="3">
    <name type="scientific">Jonesiaceae bacterium BS-20</name>
    <dbReference type="NCBI Taxonomy" id="3120821"/>
    <lineage>
        <taxon>Bacteria</taxon>
        <taxon>Bacillati</taxon>
        <taxon>Actinomycetota</taxon>
        <taxon>Actinomycetes</taxon>
        <taxon>Micrococcales</taxon>
        <taxon>Jonesiaceae</taxon>
    </lineage>
</organism>
<feature type="domain" description="Penicillin binding protein A dimerisation" evidence="2">
    <location>
        <begin position="52"/>
        <end position="134"/>
    </location>
</feature>
<dbReference type="PANTHER" id="PTHR30627">
    <property type="entry name" value="PEPTIDOGLYCAN D,D-TRANSPEPTIDASE"/>
    <property type="match status" value="1"/>
</dbReference>
<dbReference type="Gene3D" id="3.90.1310.10">
    <property type="entry name" value="Penicillin-binding protein 2a (Domain 2)"/>
    <property type="match status" value="1"/>
</dbReference>
<sequence length="483" mass="50662">MNKTIRHISIVTLVLFLSLFAASTWIQFVKAPELNADSRNVRSLYREFGTNRGPILVEGKEIVHSVPSNDSFKYDRVYTDGELYASVTGFYSVVYGRTGVELAANEYLNGSSDSLWWSRLENLMTGADPQGSSVELTLNEAAQRAAYDALGDQRGAAVALDVETGAILALVSKPSFDPNLLAGHVTAEVTENYKLLTESETKPMVNRAIAGNTYPPGSTFKLITAAAALEDGLDPETQVEAPRTYTLPQTSTTLNNYGGSSCTSAETMSLSDALRISCNTAFAILGNDLGPDKLATQAEKFGFGQTLEVPLRVTPSSFPSDLNAPNTALSAIGQFEVKSTPLQIAMVSAAIANGGKSMEPYLIQEVLSPKLNTVFEASPKTFGKPVSAKQAAALTEMMVGVVESGTGTAAKIKGVSVAGKTGTAETGTGAAPHAWFTGFAPADNPKIAVAVIVENGGDAGSEATGGAVAAPIARSIMKAVLDQ</sequence>
<name>A0AAU7DSP3_9MICO</name>
<dbReference type="InterPro" id="IPR001460">
    <property type="entry name" value="PCN-bd_Tpept"/>
</dbReference>
<dbReference type="PANTHER" id="PTHR30627:SF24">
    <property type="entry name" value="PENICILLIN-BINDING PROTEIN 4B"/>
    <property type="match status" value="1"/>
</dbReference>